<dbReference type="Proteomes" id="UP000037035">
    <property type="component" value="Unassembled WGS sequence"/>
</dbReference>
<accession>A0A0L6V563</accession>
<comment type="caution">
    <text evidence="2">The sequence shown here is derived from an EMBL/GenBank/DDBJ whole genome shotgun (WGS) entry which is preliminary data.</text>
</comment>
<organism evidence="2 3">
    <name type="scientific">Puccinia sorghi</name>
    <dbReference type="NCBI Taxonomy" id="27349"/>
    <lineage>
        <taxon>Eukaryota</taxon>
        <taxon>Fungi</taxon>
        <taxon>Dikarya</taxon>
        <taxon>Basidiomycota</taxon>
        <taxon>Pucciniomycotina</taxon>
        <taxon>Pucciniomycetes</taxon>
        <taxon>Pucciniales</taxon>
        <taxon>Pucciniaceae</taxon>
        <taxon>Puccinia</taxon>
    </lineage>
</organism>
<evidence type="ECO:0000313" key="3">
    <source>
        <dbReference type="Proteomes" id="UP000037035"/>
    </source>
</evidence>
<dbReference type="AlphaFoldDB" id="A0A0L6V563"/>
<name>A0A0L6V563_9BASI</name>
<evidence type="ECO:0000256" key="1">
    <source>
        <dbReference type="SAM" id="SignalP"/>
    </source>
</evidence>
<dbReference type="VEuPathDB" id="FungiDB:VP01_2720g1"/>
<keyword evidence="1" id="KW-0732">Signal</keyword>
<proteinExistence type="predicted"/>
<reference evidence="2 3" key="1">
    <citation type="submission" date="2015-08" db="EMBL/GenBank/DDBJ databases">
        <title>Next Generation Sequencing and Analysis of the Genome of Puccinia sorghi L Schw, the Causal Agent of Maize Common Rust.</title>
        <authorList>
            <person name="Rochi L."/>
            <person name="Burguener G."/>
            <person name="Darino M."/>
            <person name="Turjanski A."/>
            <person name="Kreff E."/>
            <person name="Dieguez M.J."/>
            <person name="Sacco F."/>
        </authorList>
    </citation>
    <scope>NUCLEOTIDE SEQUENCE [LARGE SCALE GENOMIC DNA]</scope>
    <source>
        <strain evidence="2 3">RO10H11247</strain>
    </source>
</reference>
<gene>
    <name evidence="2" type="ORF">VP01_2720g1</name>
</gene>
<feature type="chain" id="PRO_5005568308" evidence="1">
    <location>
        <begin position="22"/>
        <end position="419"/>
    </location>
</feature>
<keyword evidence="3" id="KW-1185">Reference proteome</keyword>
<protein>
    <submittedName>
        <fullName evidence="2">Putative signal peptide protein</fullName>
    </submittedName>
</protein>
<feature type="signal peptide" evidence="1">
    <location>
        <begin position="1"/>
        <end position="21"/>
    </location>
</feature>
<sequence>MLKSLFRALFYFVFFLLEMKKNFTPGPINDHLMTSDIRLLNTVEELLVLLTTAPQKIFQLKHVLSTRGIMSSNCSSHLSSTTSTINSNQHIQQLQDTPHYDNPPPINSSIIVVLLLSCLFLFSECNSFFHQLYLYRRDTKPKILTHPPALYMDTSKLKPSGTSRSSIICLQCLGEGALHKQTLPRQSLHLNVRKHFSWLYWQLGASVGPKILPVHNGSSRIKTHGISILQGFGQFGTPVHPYIHPSDSAYHDAIEGQPNTHIVSPLSLNFALHCCYYHLLHGSLPFLPCIDGECESSFLHTNSQDSRSSLIPQVELSLSPTSSRLSLFKSSFDLINWSVIPHQLGEKTHNLSSPPASLNMLLIFFLSCRLTLIMSSSGMLVSFFHQICSCSSLRNKLLFVQMCAHCLHCGSGGSGISSL</sequence>
<evidence type="ECO:0000313" key="2">
    <source>
        <dbReference type="EMBL" id="KNZ55285.1"/>
    </source>
</evidence>
<dbReference type="EMBL" id="LAVV01007636">
    <property type="protein sequence ID" value="KNZ55285.1"/>
    <property type="molecule type" value="Genomic_DNA"/>
</dbReference>